<evidence type="ECO:0000256" key="13">
    <source>
        <dbReference type="ARBA" id="ARBA00029673"/>
    </source>
</evidence>
<keyword evidence="5 23" id="KW-0378">Hydrolase</keyword>
<dbReference type="CDD" id="cd03427">
    <property type="entry name" value="NUDIX_MTH1_Nudt1"/>
    <property type="match status" value="1"/>
</dbReference>
<protein>
    <recommendedName>
        <fullName evidence="12">Oxidized purine nucleoside triphosphate hydrolase</fullName>
        <ecNumber evidence="11">3.6.1.56</ecNumber>
    </recommendedName>
    <alternativeName>
        <fullName evidence="16">2-hydroxy-dATP diphosphatase</fullName>
    </alternativeName>
    <alternativeName>
        <fullName evidence="15">7,8-dihydro-8-oxoguanine triphosphatase</fullName>
    </alternativeName>
    <alternativeName>
        <fullName evidence="14">8-oxo-dGTPase</fullName>
    </alternativeName>
    <alternativeName>
        <fullName evidence="17">Methylated purine nucleoside triphosphate hydrolase</fullName>
    </alternativeName>
    <alternativeName>
        <fullName evidence="13">Nucleoside diphosphate-linked moiety X motif 1</fullName>
    </alternativeName>
</protein>
<dbReference type="AlphaFoldDB" id="A0A1X7APU3"/>
<evidence type="ECO:0000313" key="24">
    <source>
        <dbReference type="Proteomes" id="UP000196573"/>
    </source>
</evidence>
<dbReference type="PRINTS" id="PR01403">
    <property type="entry name" value="8OXTPHPHTASE"/>
</dbReference>
<dbReference type="GO" id="GO:0042262">
    <property type="term" value="P:DNA protection"/>
    <property type="evidence" value="ECO:0007669"/>
    <property type="project" value="InterPro"/>
</dbReference>
<evidence type="ECO:0000256" key="15">
    <source>
        <dbReference type="ARBA" id="ARBA00030682"/>
    </source>
</evidence>
<evidence type="ECO:0000259" key="22">
    <source>
        <dbReference type="PROSITE" id="PS51462"/>
    </source>
</evidence>
<comment type="catalytic activity">
    <reaction evidence="18">
        <text>N(6)-methyl-ATP + H2O = N(6)-methyl-AMP + diphosphate + H(+)</text>
        <dbReference type="Rhea" id="RHEA:67608"/>
        <dbReference type="ChEBI" id="CHEBI:15377"/>
        <dbReference type="ChEBI" id="CHEBI:15378"/>
        <dbReference type="ChEBI" id="CHEBI:33019"/>
        <dbReference type="ChEBI" id="CHEBI:144842"/>
        <dbReference type="ChEBI" id="CHEBI:172873"/>
    </reaction>
    <physiologicalReaction direction="left-to-right" evidence="18">
        <dbReference type="Rhea" id="RHEA:67609"/>
    </physiologicalReaction>
</comment>
<dbReference type="SUPFAM" id="SSF55811">
    <property type="entry name" value="Nudix"/>
    <property type="match status" value="1"/>
</dbReference>
<comment type="catalytic activity">
    <reaction evidence="19">
        <text>O(6)-methyl-dGTP + H2O = O(6)-methyl-dGMP + diphosphate + H(+)</text>
        <dbReference type="Rhea" id="RHEA:67600"/>
        <dbReference type="ChEBI" id="CHEBI:15377"/>
        <dbReference type="ChEBI" id="CHEBI:15378"/>
        <dbReference type="ChEBI" id="CHEBI:33019"/>
        <dbReference type="ChEBI" id="CHEBI:169974"/>
        <dbReference type="ChEBI" id="CHEBI:169975"/>
    </reaction>
    <physiologicalReaction direction="left-to-right" evidence="19">
        <dbReference type="Rhea" id="RHEA:67601"/>
    </physiologicalReaction>
</comment>
<evidence type="ECO:0000256" key="8">
    <source>
        <dbReference type="ARBA" id="ARBA00024459"/>
    </source>
</evidence>
<dbReference type="InterPro" id="IPR015797">
    <property type="entry name" value="NUDIX_hydrolase-like_dom_sf"/>
</dbReference>
<evidence type="ECO:0000256" key="10">
    <source>
        <dbReference type="ARBA" id="ARBA00024596"/>
    </source>
</evidence>
<comment type="similarity">
    <text evidence="2">Belongs to the Nudix hydrolase family.</text>
</comment>
<evidence type="ECO:0000256" key="17">
    <source>
        <dbReference type="ARBA" id="ARBA00032071"/>
    </source>
</evidence>
<dbReference type="EC" id="3.6.1.56" evidence="11"/>
<keyword evidence="6" id="KW-0460">Magnesium</keyword>
<dbReference type="InterPro" id="IPR000086">
    <property type="entry name" value="NUDIX_hydrolase_dom"/>
</dbReference>
<keyword evidence="4" id="KW-0479">Metal-binding</keyword>
<comment type="catalytic activity">
    <reaction evidence="10">
        <text>2-oxo-ATP + H2O = 2-oxo-AMP + diphosphate + H(+)</text>
        <dbReference type="Rhea" id="RHEA:67392"/>
        <dbReference type="ChEBI" id="CHEBI:15377"/>
        <dbReference type="ChEBI" id="CHEBI:15378"/>
        <dbReference type="ChEBI" id="CHEBI:33019"/>
        <dbReference type="ChEBI" id="CHEBI:71395"/>
        <dbReference type="ChEBI" id="CHEBI:172878"/>
    </reaction>
    <physiologicalReaction direction="left-to-right" evidence="10">
        <dbReference type="Rhea" id="RHEA:67393"/>
    </physiologicalReaction>
</comment>
<dbReference type="Proteomes" id="UP000196573">
    <property type="component" value="Unassembled WGS sequence"/>
</dbReference>
<organism evidence="23 24">
    <name type="scientific">Parendozoicomonas haliclonae</name>
    <dbReference type="NCBI Taxonomy" id="1960125"/>
    <lineage>
        <taxon>Bacteria</taxon>
        <taxon>Pseudomonadati</taxon>
        <taxon>Pseudomonadota</taxon>
        <taxon>Gammaproteobacteria</taxon>
        <taxon>Oceanospirillales</taxon>
        <taxon>Endozoicomonadaceae</taxon>
        <taxon>Parendozoicomonas</taxon>
    </lineage>
</organism>
<dbReference type="RefSeq" id="WP_087112785.1">
    <property type="nucleotide sequence ID" value="NZ_CBCSCN010000005.1"/>
</dbReference>
<evidence type="ECO:0000256" key="4">
    <source>
        <dbReference type="ARBA" id="ARBA00022723"/>
    </source>
</evidence>
<evidence type="ECO:0000256" key="16">
    <source>
        <dbReference type="ARBA" id="ARBA00031927"/>
    </source>
</evidence>
<evidence type="ECO:0000256" key="3">
    <source>
        <dbReference type="ARBA" id="ARBA00011245"/>
    </source>
</evidence>
<evidence type="ECO:0000256" key="18">
    <source>
        <dbReference type="ARBA" id="ARBA00048002"/>
    </source>
</evidence>
<dbReference type="Pfam" id="PF00293">
    <property type="entry name" value="NUDIX"/>
    <property type="match status" value="1"/>
</dbReference>
<evidence type="ECO:0000256" key="2">
    <source>
        <dbReference type="ARBA" id="ARBA00005582"/>
    </source>
</evidence>
<dbReference type="GO" id="GO:0035539">
    <property type="term" value="F:8-oxo-7,8-dihydrodeoxyguanosine triphosphate pyrophosphatase activity"/>
    <property type="evidence" value="ECO:0007669"/>
    <property type="project" value="RHEA"/>
</dbReference>
<dbReference type="PROSITE" id="PS51462">
    <property type="entry name" value="NUDIX"/>
    <property type="match status" value="1"/>
</dbReference>
<dbReference type="InterPro" id="IPR003563">
    <property type="entry name" value="8ODP"/>
</dbReference>
<evidence type="ECO:0000256" key="12">
    <source>
        <dbReference type="ARBA" id="ARBA00026218"/>
    </source>
</evidence>
<evidence type="ECO:0000256" key="11">
    <source>
        <dbReference type="ARBA" id="ARBA00026103"/>
    </source>
</evidence>
<dbReference type="OrthoDB" id="9791228at2"/>
<evidence type="ECO:0000256" key="7">
    <source>
        <dbReference type="ARBA" id="ARBA00024448"/>
    </source>
</evidence>
<evidence type="ECO:0000256" key="14">
    <source>
        <dbReference type="ARBA" id="ARBA00030634"/>
    </source>
</evidence>
<comment type="catalytic activity">
    <reaction evidence="9">
        <text>8-oxo-dGTP + H2O = 8-oxo-dGMP + diphosphate + H(+)</text>
        <dbReference type="Rhea" id="RHEA:31575"/>
        <dbReference type="ChEBI" id="CHEBI:15377"/>
        <dbReference type="ChEBI" id="CHEBI:15378"/>
        <dbReference type="ChEBI" id="CHEBI:33019"/>
        <dbReference type="ChEBI" id="CHEBI:63224"/>
        <dbReference type="ChEBI" id="CHEBI:77896"/>
    </reaction>
    <physiologicalReaction direction="left-to-right" evidence="9">
        <dbReference type="Rhea" id="RHEA:31576"/>
    </physiologicalReaction>
</comment>
<comment type="subunit">
    <text evidence="3">Monomer.</text>
</comment>
<evidence type="ECO:0000256" key="19">
    <source>
        <dbReference type="ARBA" id="ARBA00048894"/>
    </source>
</evidence>
<comment type="function">
    <text evidence="21">Oxidized purine nucleoside triphosphate hydrolase which is a prominent sanitizer of the oxidized nucleotide pool. Catalyzes the hydrolysis of 2-oxo-dATP (2-hydroxy-dATP) into 2-oxo-dAMP. Also has a significant hydrolase activity toward 2-oxo-ATP, 8-oxo-dGTP and 8-oxo-dATP. Through the hydrolysis of oxidized purine nucleoside triphosphates, prevents their incorporation into DNA and the subsequent transversions A:T to C:G and G:C to T:A. Also catalyzes the hydrolysis of methylated purine nucleoside triphosphate preventing their integration into DNA. Through this antimutagenic activity protects cells from oxidative stress.</text>
</comment>
<keyword evidence="24" id="KW-1185">Reference proteome</keyword>
<feature type="domain" description="Nudix hydrolase" evidence="22">
    <location>
        <begin position="17"/>
        <end position="145"/>
    </location>
</feature>
<gene>
    <name evidence="23" type="primary">mutX</name>
    <name evidence="23" type="ORF">EHSB41UT_04138</name>
</gene>
<evidence type="ECO:0000256" key="6">
    <source>
        <dbReference type="ARBA" id="ARBA00022842"/>
    </source>
</evidence>
<dbReference type="GO" id="GO:0008413">
    <property type="term" value="F:8-oxo-7,8-dihydroguanosine triphosphate pyrophosphatase activity"/>
    <property type="evidence" value="ECO:0007669"/>
    <property type="project" value="InterPro"/>
</dbReference>
<accession>A0A1X7APU3</accession>
<evidence type="ECO:0000313" key="23">
    <source>
        <dbReference type="EMBL" id="SMA50341.1"/>
    </source>
</evidence>
<comment type="catalytic activity">
    <reaction evidence="8">
        <text>2-oxo-dATP + H2O = 2-oxo-dAMP + diphosphate + H(+)</text>
        <dbReference type="Rhea" id="RHEA:31583"/>
        <dbReference type="ChEBI" id="CHEBI:15377"/>
        <dbReference type="ChEBI" id="CHEBI:15378"/>
        <dbReference type="ChEBI" id="CHEBI:33019"/>
        <dbReference type="ChEBI" id="CHEBI:63212"/>
        <dbReference type="ChEBI" id="CHEBI:77897"/>
        <dbReference type="EC" id="3.6.1.56"/>
    </reaction>
    <physiologicalReaction direction="left-to-right" evidence="8">
        <dbReference type="Rhea" id="RHEA:31584"/>
    </physiologicalReaction>
</comment>
<dbReference type="GO" id="GO:0106378">
    <property type="term" value="F:2-hydroxy-dATP hydrolase activity"/>
    <property type="evidence" value="ECO:0007669"/>
    <property type="project" value="RHEA"/>
</dbReference>
<reference evidence="23 24" key="1">
    <citation type="submission" date="2017-03" db="EMBL/GenBank/DDBJ databases">
        <authorList>
            <person name="Afonso C.L."/>
            <person name="Miller P.J."/>
            <person name="Scott M.A."/>
            <person name="Spackman E."/>
            <person name="Goraichik I."/>
            <person name="Dimitrov K.M."/>
            <person name="Suarez D.L."/>
            <person name="Swayne D.E."/>
        </authorList>
    </citation>
    <scope>NUCLEOTIDE SEQUENCE [LARGE SCALE GENOMIC DNA]</scope>
    <source>
        <strain evidence="23">SB41UT1</strain>
    </source>
</reference>
<dbReference type="GO" id="GO:0005737">
    <property type="term" value="C:cytoplasm"/>
    <property type="evidence" value="ECO:0007669"/>
    <property type="project" value="TreeGrafter"/>
</dbReference>
<dbReference type="Gene3D" id="3.90.79.10">
    <property type="entry name" value="Nucleoside Triphosphate Pyrophosphohydrolase"/>
    <property type="match status" value="1"/>
</dbReference>
<evidence type="ECO:0000256" key="1">
    <source>
        <dbReference type="ARBA" id="ARBA00001946"/>
    </source>
</evidence>
<dbReference type="GO" id="GO:0106431">
    <property type="term" value="F:N6-methyl-(d)ATP hydrolase activity"/>
    <property type="evidence" value="ECO:0007669"/>
    <property type="project" value="RHEA"/>
</dbReference>
<dbReference type="PANTHER" id="PTHR43758">
    <property type="entry name" value="7,8-DIHYDRO-8-OXOGUANINE TRIPHOSPHATASE"/>
    <property type="match status" value="1"/>
</dbReference>
<dbReference type="GO" id="GO:0008828">
    <property type="term" value="F:dATP diphosphatase activity"/>
    <property type="evidence" value="ECO:0007669"/>
    <property type="project" value="UniProtKB-EC"/>
</dbReference>
<sequence length="176" mass="20356">MNNPTSLADIDWDNWQPTTHATLLFVIQDGKILLIRKKRGLGMGKINGPGGKLDPGETLEQCASRELQEELLITPGALTYHGDNLFQFVDGLAMHVHIYTTNEYTGTPTETDEAEPLWFDLDKIPYEEMWEDDYLWIPMMLEGKDFTGRFLFDNSKMLDYALEEKVRKDHMRKENL</sequence>
<evidence type="ECO:0000256" key="21">
    <source>
        <dbReference type="ARBA" id="ARBA00053094"/>
    </source>
</evidence>
<comment type="cofactor">
    <cofactor evidence="1">
        <name>Mg(2+)</name>
        <dbReference type="ChEBI" id="CHEBI:18420"/>
    </cofactor>
</comment>
<dbReference type="PANTHER" id="PTHR43758:SF2">
    <property type="entry name" value="OXIDIZED PURINE NUCLEOSIDE TRIPHOSPHATE HYDROLASE"/>
    <property type="match status" value="1"/>
</dbReference>
<evidence type="ECO:0000256" key="5">
    <source>
        <dbReference type="ARBA" id="ARBA00022801"/>
    </source>
</evidence>
<name>A0A1X7APU3_9GAMM</name>
<evidence type="ECO:0000256" key="9">
    <source>
        <dbReference type="ARBA" id="ARBA00024486"/>
    </source>
</evidence>
<dbReference type="GO" id="GO:0106433">
    <property type="term" value="F:O6-methyl-dGTP hydrolase activity"/>
    <property type="evidence" value="ECO:0007669"/>
    <property type="project" value="RHEA"/>
</dbReference>
<comment type="catalytic activity">
    <reaction evidence="7">
        <text>8-oxo-dATP + H2O = 8-oxo-dAMP + diphosphate + H(+)</text>
        <dbReference type="Rhea" id="RHEA:65396"/>
        <dbReference type="ChEBI" id="CHEBI:15377"/>
        <dbReference type="ChEBI" id="CHEBI:15378"/>
        <dbReference type="ChEBI" id="CHEBI:33019"/>
        <dbReference type="ChEBI" id="CHEBI:71361"/>
        <dbReference type="ChEBI" id="CHEBI:172871"/>
    </reaction>
    <physiologicalReaction direction="left-to-right" evidence="7">
        <dbReference type="Rhea" id="RHEA:65397"/>
    </physiologicalReaction>
</comment>
<evidence type="ECO:0000256" key="20">
    <source>
        <dbReference type="ARBA" id="ARBA00049032"/>
    </source>
</evidence>
<dbReference type="GO" id="GO:0046872">
    <property type="term" value="F:metal ion binding"/>
    <property type="evidence" value="ECO:0007669"/>
    <property type="project" value="UniProtKB-KW"/>
</dbReference>
<proteinExistence type="inferred from homology"/>
<dbReference type="EMBL" id="FWPT01000012">
    <property type="protein sequence ID" value="SMA50341.1"/>
    <property type="molecule type" value="Genomic_DNA"/>
</dbReference>
<comment type="catalytic activity">
    <reaction evidence="20">
        <text>N(6)-methyl-dATP + H2O = N(6)-methyl-dAMP + diphosphate + H(+)</text>
        <dbReference type="Rhea" id="RHEA:67604"/>
        <dbReference type="ChEBI" id="CHEBI:15377"/>
        <dbReference type="ChEBI" id="CHEBI:15378"/>
        <dbReference type="ChEBI" id="CHEBI:33019"/>
        <dbReference type="ChEBI" id="CHEBI:169976"/>
        <dbReference type="ChEBI" id="CHEBI:172872"/>
    </reaction>
    <physiologicalReaction direction="left-to-right" evidence="20">
        <dbReference type="Rhea" id="RHEA:67605"/>
    </physiologicalReaction>
</comment>
<dbReference type="GO" id="GO:0106377">
    <property type="term" value="F:2-hydroxy-ATP hydrolase activity"/>
    <property type="evidence" value="ECO:0007669"/>
    <property type="project" value="RHEA"/>
</dbReference>